<dbReference type="EMBL" id="JBHTLP010000044">
    <property type="protein sequence ID" value="MFD1145397.1"/>
    <property type="molecule type" value="Genomic_DNA"/>
</dbReference>
<gene>
    <name evidence="2" type="ORF">ACFQ4C_30000</name>
</gene>
<dbReference type="Gene3D" id="3.40.50.300">
    <property type="entry name" value="P-loop containing nucleotide triphosphate hydrolases"/>
    <property type="match status" value="1"/>
</dbReference>
<dbReference type="Pfam" id="PF07693">
    <property type="entry name" value="KAP_NTPase"/>
    <property type="match status" value="1"/>
</dbReference>
<dbReference type="InterPro" id="IPR011646">
    <property type="entry name" value="KAP_P-loop"/>
</dbReference>
<comment type="caution">
    <text evidence="2">The sequence shown here is derived from an EMBL/GenBank/DDBJ whole genome shotgun (WGS) entry which is preliminary data.</text>
</comment>
<dbReference type="InterPro" id="IPR052754">
    <property type="entry name" value="NTPase_KAP_P-loop"/>
</dbReference>
<evidence type="ECO:0000259" key="1">
    <source>
        <dbReference type="Pfam" id="PF07693"/>
    </source>
</evidence>
<protein>
    <submittedName>
        <fullName evidence="2">P-loop NTPase fold protein</fullName>
    </submittedName>
</protein>
<dbReference type="InterPro" id="IPR027417">
    <property type="entry name" value="P-loop_NTPase"/>
</dbReference>
<name>A0ABW3QCJ8_9BACT</name>
<proteinExistence type="predicted"/>
<organism evidence="2 3">
    <name type="scientific">Larkinella insperata</name>
    <dbReference type="NCBI Taxonomy" id="332158"/>
    <lineage>
        <taxon>Bacteria</taxon>
        <taxon>Pseudomonadati</taxon>
        <taxon>Bacteroidota</taxon>
        <taxon>Cytophagia</taxon>
        <taxon>Cytophagales</taxon>
        <taxon>Spirosomataceae</taxon>
        <taxon>Larkinella</taxon>
    </lineage>
</organism>
<dbReference type="PANTHER" id="PTHR22674:SF6">
    <property type="entry name" value="NTPASE KAP FAMILY P-LOOP DOMAIN-CONTAINING PROTEIN 1"/>
    <property type="match status" value="1"/>
</dbReference>
<dbReference type="RefSeq" id="WP_379885695.1">
    <property type="nucleotide sequence ID" value="NZ_JBHTLP010000044.1"/>
</dbReference>
<feature type="domain" description="KAP NTPase" evidence="1">
    <location>
        <begin position="19"/>
        <end position="403"/>
    </location>
</feature>
<dbReference type="SUPFAM" id="SSF52540">
    <property type="entry name" value="P-loop containing nucleoside triphosphate hydrolases"/>
    <property type="match status" value="1"/>
</dbReference>
<reference evidence="3" key="1">
    <citation type="journal article" date="2019" name="Int. J. Syst. Evol. Microbiol.">
        <title>The Global Catalogue of Microorganisms (GCM) 10K type strain sequencing project: providing services to taxonomists for standard genome sequencing and annotation.</title>
        <authorList>
            <consortium name="The Broad Institute Genomics Platform"/>
            <consortium name="The Broad Institute Genome Sequencing Center for Infectious Disease"/>
            <person name="Wu L."/>
            <person name="Ma J."/>
        </authorList>
    </citation>
    <scope>NUCLEOTIDE SEQUENCE [LARGE SCALE GENOMIC DNA]</scope>
    <source>
        <strain evidence="3">CCUG 55608</strain>
    </source>
</reference>
<accession>A0ABW3QCJ8</accession>
<evidence type="ECO:0000313" key="2">
    <source>
        <dbReference type="EMBL" id="MFD1145397.1"/>
    </source>
</evidence>
<dbReference type="Proteomes" id="UP001597116">
    <property type="component" value="Unassembled WGS sequence"/>
</dbReference>
<keyword evidence="3" id="KW-1185">Reference proteome</keyword>
<dbReference type="PANTHER" id="PTHR22674">
    <property type="entry name" value="NTPASE, KAP FAMILY P-LOOP DOMAIN-CONTAINING 1"/>
    <property type="match status" value="1"/>
</dbReference>
<sequence length="637" mass="72837">MWADNETTEDLLGFRVHAELIKEVIIKDDILPVTIGVFGDWGSGKSSVLSVLKDSFNDETDGKTICLYFNSWTFEGYDDAKAALIESILEELENNKKFIAKVTGKAGELKNRVKDLIGSVKWMRLLGMGFKNVALPAAAAYFSGGITLIPYLAQTLGKLTSDPDKLIENLQGEKAEEFLKEIIEEQKESSGTKEKNLMIREFRKDFSELIKATDIERLVVIIDDLDRCSSDRLIENLEAIKLFLNVEKTAFIIGADPRIVRHAIRRKYGYKGDESDSNEEGEKNERIVDDYLEKLIQVPYYLPKLSDSEAQTYLSLLLCKRYLKDDEYDNVIQGYNSLIDKNRYATYDYAAIKAVYPKVDENLILSKELSSLPALASIISETLYGNPRQIKRFLNSFMLRKRLSEVANIQGFEGNILAKLMVLEYAEEDLFRSLYNWQIAKEGFPTELKEMEDLCNGKSVIEAQNLIKEKYANWSKKDKVVRWLLKEPLLSTIDLRDYFWLSRDRISSIIPSNVLIPPLAKQVFSLIYGSPSEGEQNRLIDSDIKSFDSMNLDGFYKLLLKKITTESSKREGLVVLILMVEKQIIDSETMLLTALNSIPKNKIPPAIFVRVENLRRVEFATFIADYKAEMEKANRKK</sequence>
<evidence type="ECO:0000313" key="3">
    <source>
        <dbReference type="Proteomes" id="UP001597116"/>
    </source>
</evidence>